<dbReference type="EMBL" id="JBBEGM010000025">
    <property type="protein sequence ID" value="MEJ2865982.1"/>
    <property type="molecule type" value="Genomic_DNA"/>
</dbReference>
<gene>
    <name evidence="2" type="ORF">WCD58_32855</name>
</gene>
<dbReference type="InterPro" id="IPR036388">
    <property type="entry name" value="WH-like_DNA-bd_sf"/>
</dbReference>
<evidence type="ECO:0000313" key="2">
    <source>
        <dbReference type="EMBL" id="MEJ2865982.1"/>
    </source>
</evidence>
<comment type="caution">
    <text evidence="2">The sequence shown here is derived from an EMBL/GenBank/DDBJ whole genome shotgun (WGS) entry which is preliminary data.</text>
</comment>
<dbReference type="InterPro" id="IPR013324">
    <property type="entry name" value="RNA_pol_sigma_r3/r4-like"/>
</dbReference>
<feature type="region of interest" description="Disordered" evidence="1">
    <location>
        <begin position="1"/>
        <end position="42"/>
    </location>
</feature>
<name>A0ABU8MF61_9PSEU</name>
<keyword evidence="3" id="KW-1185">Reference proteome</keyword>
<dbReference type="Gene3D" id="1.10.10.10">
    <property type="entry name" value="Winged helix-like DNA-binding domain superfamily/Winged helix DNA-binding domain"/>
    <property type="match status" value="1"/>
</dbReference>
<feature type="compositionally biased region" description="Basic and acidic residues" evidence="1">
    <location>
        <begin position="1"/>
        <end position="10"/>
    </location>
</feature>
<accession>A0ABU8MF61</accession>
<reference evidence="2 3" key="1">
    <citation type="submission" date="2024-03" db="EMBL/GenBank/DDBJ databases">
        <title>Actinomycetospora sp. OC33-EN07, a novel actinomycete isolated from wild orchid (Aerides multiflora).</title>
        <authorList>
            <person name="Suriyachadkun C."/>
        </authorList>
    </citation>
    <scope>NUCLEOTIDE SEQUENCE [LARGE SCALE GENOMIC DNA]</scope>
    <source>
        <strain evidence="2 3">OC33-EN07</strain>
    </source>
</reference>
<dbReference type="SUPFAM" id="SSF88659">
    <property type="entry name" value="Sigma3 and sigma4 domains of RNA polymerase sigma factors"/>
    <property type="match status" value="1"/>
</dbReference>
<dbReference type="Proteomes" id="UP001369736">
    <property type="component" value="Unassembled WGS sequence"/>
</dbReference>
<dbReference type="RefSeq" id="WP_337707364.1">
    <property type="nucleotide sequence ID" value="NZ_JBBEGM010000025.1"/>
</dbReference>
<organism evidence="2 3">
    <name type="scientific">Actinomycetospora flava</name>
    <dbReference type="NCBI Taxonomy" id="3129232"/>
    <lineage>
        <taxon>Bacteria</taxon>
        <taxon>Bacillati</taxon>
        <taxon>Actinomycetota</taxon>
        <taxon>Actinomycetes</taxon>
        <taxon>Pseudonocardiales</taxon>
        <taxon>Pseudonocardiaceae</taxon>
        <taxon>Actinomycetospora</taxon>
    </lineage>
</organism>
<evidence type="ECO:0000313" key="3">
    <source>
        <dbReference type="Proteomes" id="UP001369736"/>
    </source>
</evidence>
<proteinExistence type="predicted"/>
<sequence>MDGPSDRGDGLQRAQRRRDEMGAGPLGGGQPRGGAHLQPGLRLSCDEQADLDALQVNDPDEAGDLDQGEREMQRWADLATLNDLALRSFEGPKYDIFVNALAAYGYPVIRSWLRRGVIYEFCARRGRPATPTDHDRVFLSDPRPDTEAADERRELALETNARALDAFREQVLLTGAWSFEGGASLKTYYIGACLLQFPNVLSTWSTERQHRSFATTTPSDLDDFLDCTTEWDALDRTLDHDPAATVAGQLAVAAELEAMPERTREAAGRLLLLGASYAEIGADLGITERAVEALFYRYRKVAAKRQLGRRIT</sequence>
<protein>
    <submittedName>
        <fullName evidence="2">Sigma-70 region 4 domain-containing protein</fullName>
    </submittedName>
</protein>
<evidence type="ECO:0000256" key="1">
    <source>
        <dbReference type="SAM" id="MobiDB-lite"/>
    </source>
</evidence>